<keyword evidence="5" id="KW-0010">Activator</keyword>
<dbReference type="GO" id="GO:0005524">
    <property type="term" value="F:ATP binding"/>
    <property type="evidence" value="ECO:0007669"/>
    <property type="project" value="UniProtKB-KW"/>
</dbReference>
<accession>A0A660SIB8</accession>
<organism evidence="8 9">
    <name type="scientific">candidate division WOR-3 bacterium</name>
    <dbReference type="NCBI Taxonomy" id="2052148"/>
    <lineage>
        <taxon>Bacteria</taxon>
        <taxon>Bacteria division WOR-3</taxon>
    </lineage>
</organism>
<dbReference type="InterPro" id="IPR025944">
    <property type="entry name" value="Sigma_54_int_dom_CS"/>
</dbReference>
<dbReference type="Gene3D" id="1.10.10.60">
    <property type="entry name" value="Homeodomain-like"/>
    <property type="match status" value="1"/>
</dbReference>
<dbReference type="EMBL" id="QNBE01000038">
    <property type="protein sequence ID" value="RKX70487.1"/>
    <property type="molecule type" value="Genomic_DNA"/>
</dbReference>
<evidence type="ECO:0000313" key="8">
    <source>
        <dbReference type="EMBL" id="RKX70487.1"/>
    </source>
</evidence>
<dbReference type="FunFam" id="1.10.8.60:FF:000014">
    <property type="entry name" value="DNA-binding transcriptional regulator NtrC"/>
    <property type="match status" value="1"/>
</dbReference>
<evidence type="ECO:0000256" key="4">
    <source>
        <dbReference type="ARBA" id="ARBA00023125"/>
    </source>
</evidence>
<dbReference type="PANTHER" id="PTHR32071:SF57">
    <property type="entry name" value="C4-DICARBOXYLATE TRANSPORT TRANSCRIPTIONAL REGULATORY PROTEIN DCTD"/>
    <property type="match status" value="1"/>
</dbReference>
<evidence type="ECO:0000256" key="6">
    <source>
        <dbReference type="ARBA" id="ARBA00023163"/>
    </source>
</evidence>
<dbReference type="PROSITE" id="PS50045">
    <property type="entry name" value="SIGMA54_INTERACT_4"/>
    <property type="match status" value="1"/>
</dbReference>
<evidence type="ECO:0000256" key="5">
    <source>
        <dbReference type="ARBA" id="ARBA00023159"/>
    </source>
</evidence>
<protein>
    <submittedName>
        <fullName evidence="8">Sigma-54-dependent Fis family transcriptional regulator</fullName>
    </submittedName>
</protein>
<proteinExistence type="predicted"/>
<dbReference type="InterPro" id="IPR025943">
    <property type="entry name" value="Sigma_54_int_dom_ATP-bd_2"/>
</dbReference>
<evidence type="ECO:0000256" key="1">
    <source>
        <dbReference type="ARBA" id="ARBA00022741"/>
    </source>
</evidence>
<dbReference type="InterPro" id="IPR002197">
    <property type="entry name" value="HTH_Fis"/>
</dbReference>
<sequence>MMFKALYEISQLLNSIREPEKLLEKVMDIAIESVDAERGFIVLIEGSGDLRVVVARQIDGPIDRELSELSRTAFKDMLEKKEPKTFIDAQNIFPEAESIMLKGIKSIACVPLLIKDRLIGGIYVDTRTERQVFDEDKMQFLVAFANIAALAIDNARLCHSLIVENINLKANLQRWQEFPEIVSRSERMKRVYELMNQVIPTDVTVLICGETGTGKELIARAIHYNGYRKHKPFITVNCSAIPESLLESELFGYKKGSFTGATSDRPGIFKAADGGTIFLDEVSDLPLSLQPKILRVLQEGEIRRLGETKISKVDVRIISATNQNLEALVRHGRFREDLYYRLNVVVIPVPPLRERLDDIPLLVDHFIKKYSKRFNKSISGISKKALNCLYRYNWPGNVRELENVIERAVVLCRDELIDEQDLDLNQQKSTDYTSADKTLAEIEKEVILERLKRFSGNRKKAAESLGISLRKIQYKLAQWREDEKNR</sequence>
<dbReference type="PROSITE" id="PS00675">
    <property type="entry name" value="SIGMA54_INTERACT_1"/>
    <property type="match status" value="1"/>
</dbReference>
<reference evidence="8 9" key="1">
    <citation type="submission" date="2018-06" db="EMBL/GenBank/DDBJ databases">
        <title>Extensive metabolic versatility and redundancy in microbially diverse, dynamic hydrothermal sediments.</title>
        <authorList>
            <person name="Dombrowski N."/>
            <person name="Teske A."/>
            <person name="Baker B.J."/>
        </authorList>
    </citation>
    <scope>NUCLEOTIDE SEQUENCE [LARGE SCALE GENOMIC DNA]</scope>
    <source>
        <strain evidence="8">B36_G15</strain>
    </source>
</reference>
<dbReference type="SUPFAM" id="SSF52540">
    <property type="entry name" value="P-loop containing nucleoside triphosphate hydrolases"/>
    <property type="match status" value="1"/>
</dbReference>
<dbReference type="Pfam" id="PF25601">
    <property type="entry name" value="AAA_lid_14"/>
    <property type="match status" value="1"/>
</dbReference>
<dbReference type="PANTHER" id="PTHR32071">
    <property type="entry name" value="TRANSCRIPTIONAL REGULATORY PROTEIN"/>
    <property type="match status" value="1"/>
</dbReference>
<dbReference type="Pfam" id="PF13185">
    <property type="entry name" value="GAF_2"/>
    <property type="match status" value="1"/>
</dbReference>
<feature type="domain" description="Sigma-54 factor interaction" evidence="7">
    <location>
        <begin position="181"/>
        <end position="410"/>
    </location>
</feature>
<gene>
    <name evidence="8" type="ORF">DRP53_04890</name>
</gene>
<dbReference type="GO" id="GO:0043565">
    <property type="term" value="F:sequence-specific DNA binding"/>
    <property type="evidence" value="ECO:0007669"/>
    <property type="project" value="InterPro"/>
</dbReference>
<dbReference type="PROSITE" id="PS00688">
    <property type="entry name" value="SIGMA54_INTERACT_3"/>
    <property type="match status" value="1"/>
</dbReference>
<name>A0A660SIB8_UNCW3</name>
<dbReference type="PRINTS" id="PR01590">
    <property type="entry name" value="HTHFIS"/>
</dbReference>
<dbReference type="Pfam" id="PF02954">
    <property type="entry name" value="HTH_8"/>
    <property type="match status" value="1"/>
</dbReference>
<comment type="caution">
    <text evidence="8">The sequence shown here is derived from an EMBL/GenBank/DDBJ whole genome shotgun (WGS) entry which is preliminary data.</text>
</comment>
<dbReference type="Gene3D" id="1.10.8.60">
    <property type="match status" value="1"/>
</dbReference>
<evidence type="ECO:0000256" key="3">
    <source>
        <dbReference type="ARBA" id="ARBA00023015"/>
    </source>
</evidence>
<keyword evidence="6" id="KW-0804">Transcription</keyword>
<dbReference type="InterPro" id="IPR002078">
    <property type="entry name" value="Sigma_54_int"/>
</dbReference>
<dbReference type="SMART" id="SM00065">
    <property type="entry name" value="GAF"/>
    <property type="match status" value="1"/>
</dbReference>
<evidence type="ECO:0000259" key="7">
    <source>
        <dbReference type="PROSITE" id="PS50045"/>
    </source>
</evidence>
<dbReference type="AlphaFoldDB" id="A0A660SIB8"/>
<dbReference type="SUPFAM" id="SSF55781">
    <property type="entry name" value="GAF domain-like"/>
    <property type="match status" value="1"/>
</dbReference>
<keyword evidence="2" id="KW-0067">ATP-binding</keyword>
<evidence type="ECO:0000256" key="2">
    <source>
        <dbReference type="ARBA" id="ARBA00022840"/>
    </source>
</evidence>
<dbReference type="InterPro" id="IPR003593">
    <property type="entry name" value="AAA+_ATPase"/>
</dbReference>
<keyword evidence="1" id="KW-0547">Nucleotide-binding</keyword>
<keyword evidence="4" id="KW-0238">DNA-binding</keyword>
<dbReference type="FunFam" id="3.40.50.300:FF:000006">
    <property type="entry name" value="DNA-binding transcriptional regulator NtrC"/>
    <property type="match status" value="1"/>
</dbReference>
<dbReference type="GO" id="GO:0006355">
    <property type="term" value="P:regulation of DNA-templated transcription"/>
    <property type="evidence" value="ECO:0007669"/>
    <property type="project" value="InterPro"/>
</dbReference>
<dbReference type="SMART" id="SM00382">
    <property type="entry name" value="AAA"/>
    <property type="match status" value="1"/>
</dbReference>
<dbReference type="InterPro" id="IPR025662">
    <property type="entry name" value="Sigma_54_int_dom_ATP-bd_1"/>
</dbReference>
<dbReference type="SUPFAM" id="SSF46689">
    <property type="entry name" value="Homeodomain-like"/>
    <property type="match status" value="1"/>
</dbReference>
<evidence type="ECO:0000313" key="9">
    <source>
        <dbReference type="Proteomes" id="UP000268469"/>
    </source>
</evidence>
<dbReference type="CDD" id="cd00009">
    <property type="entry name" value="AAA"/>
    <property type="match status" value="1"/>
</dbReference>
<dbReference type="InterPro" id="IPR009057">
    <property type="entry name" value="Homeodomain-like_sf"/>
</dbReference>
<dbReference type="InterPro" id="IPR027417">
    <property type="entry name" value="P-loop_NTPase"/>
</dbReference>
<keyword evidence="3" id="KW-0805">Transcription regulation</keyword>
<dbReference type="Pfam" id="PF00158">
    <property type="entry name" value="Sigma54_activat"/>
    <property type="match status" value="1"/>
</dbReference>
<dbReference type="Gene3D" id="3.30.450.40">
    <property type="match status" value="1"/>
</dbReference>
<dbReference type="Proteomes" id="UP000268469">
    <property type="component" value="Unassembled WGS sequence"/>
</dbReference>
<dbReference type="InterPro" id="IPR029016">
    <property type="entry name" value="GAF-like_dom_sf"/>
</dbReference>
<dbReference type="InterPro" id="IPR058031">
    <property type="entry name" value="AAA_lid_NorR"/>
</dbReference>
<dbReference type="InterPro" id="IPR003018">
    <property type="entry name" value="GAF"/>
</dbReference>
<dbReference type="Gene3D" id="3.40.50.300">
    <property type="entry name" value="P-loop containing nucleotide triphosphate hydrolases"/>
    <property type="match status" value="1"/>
</dbReference>
<dbReference type="PROSITE" id="PS00676">
    <property type="entry name" value="SIGMA54_INTERACT_2"/>
    <property type="match status" value="1"/>
</dbReference>